<dbReference type="GO" id="GO:0005886">
    <property type="term" value="C:plasma membrane"/>
    <property type="evidence" value="ECO:0007669"/>
    <property type="project" value="UniProtKB-SubCell"/>
</dbReference>
<dbReference type="PROSITE" id="PS50893">
    <property type="entry name" value="ABC_TRANSPORTER_2"/>
    <property type="match status" value="1"/>
</dbReference>
<evidence type="ECO:0000313" key="9">
    <source>
        <dbReference type="EMBL" id="AWI34835.1"/>
    </source>
</evidence>
<dbReference type="InterPro" id="IPR027417">
    <property type="entry name" value="P-loop_NTPase"/>
</dbReference>
<protein>
    <submittedName>
        <fullName evidence="9">Amino acid ABC transporter ATP-binding protein</fullName>
    </submittedName>
</protein>
<keyword evidence="6 9" id="KW-0067">ATP-binding</keyword>
<keyword evidence="4" id="KW-1003">Cell membrane</keyword>
<organism evidence="9 10">
    <name type="scientific">Helicobacter apodemus</name>
    <dbReference type="NCBI Taxonomy" id="135569"/>
    <lineage>
        <taxon>Bacteria</taxon>
        <taxon>Pseudomonadati</taxon>
        <taxon>Campylobacterota</taxon>
        <taxon>Epsilonproteobacteria</taxon>
        <taxon>Campylobacterales</taxon>
        <taxon>Helicobacteraceae</taxon>
        <taxon>Helicobacter</taxon>
    </lineage>
</organism>
<comment type="similarity">
    <text evidence="2">Belongs to the ABC transporter superfamily.</text>
</comment>
<evidence type="ECO:0000256" key="6">
    <source>
        <dbReference type="ARBA" id="ARBA00022840"/>
    </source>
</evidence>
<dbReference type="SMART" id="SM00382">
    <property type="entry name" value="AAA"/>
    <property type="match status" value="1"/>
</dbReference>
<evidence type="ECO:0000256" key="7">
    <source>
        <dbReference type="ARBA" id="ARBA00023136"/>
    </source>
</evidence>
<dbReference type="EMBL" id="CP021886">
    <property type="protein sequence ID" value="AWI34835.1"/>
    <property type="molecule type" value="Genomic_DNA"/>
</dbReference>
<proteinExistence type="inferred from homology"/>
<dbReference type="KEGG" id="had:CDV25_08715"/>
<dbReference type="PIRSF" id="PIRSF039085">
    <property type="entry name" value="ABC_ATPase_HisP"/>
    <property type="match status" value="1"/>
</dbReference>
<evidence type="ECO:0000256" key="2">
    <source>
        <dbReference type="ARBA" id="ARBA00005417"/>
    </source>
</evidence>
<keyword evidence="3" id="KW-0813">Transport</keyword>
<name>A0A2U8FH07_9HELI</name>
<dbReference type="AlphaFoldDB" id="A0A2U8FH07"/>
<dbReference type="PANTHER" id="PTHR43166">
    <property type="entry name" value="AMINO ACID IMPORT ATP-BINDING PROTEIN"/>
    <property type="match status" value="1"/>
</dbReference>
<evidence type="ECO:0000256" key="5">
    <source>
        <dbReference type="ARBA" id="ARBA00022741"/>
    </source>
</evidence>
<dbReference type="Gene3D" id="3.40.50.300">
    <property type="entry name" value="P-loop containing nucleotide triphosphate hydrolases"/>
    <property type="match status" value="1"/>
</dbReference>
<dbReference type="SUPFAM" id="SSF52540">
    <property type="entry name" value="P-loop containing nucleoside triphosphate hydrolases"/>
    <property type="match status" value="1"/>
</dbReference>
<comment type="subcellular location">
    <subcellularLocation>
        <location evidence="1">Cell membrane</location>
        <topology evidence="1">Peripheral membrane protein</topology>
    </subcellularLocation>
</comment>
<dbReference type="InterPro" id="IPR017871">
    <property type="entry name" value="ABC_transporter-like_CS"/>
</dbReference>
<dbReference type="PANTHER" id="PTHR43166:SF35">
    <property type="entry name" value="L-CYSTINE IMPORT ATP-BINDING PROTEIN TCYN"/>
    <property type="match status" value="1"/>
</dbReference>
<evidence type="ECO:0000259" key="8">
    <source>
        <dbReference type="PROSITE" id="PS50893"/>
    </source>
</evidence>
<dbReference type="RefSeq" id="WP_108911611.1">
    <property type="nucleotide sequence ID" value="NZ_CP021886.1"/>
</dbReference>
<dbReference type="GO" id="GO:0016887">
    <property type="term" value="F:ATP hydrolysis activity"/>
    <property type="evidence" value="ECO:0007669"/>
    <property type="project" value="InterPro"/>
</dbReference>
<feature type="domain" description="ABC transporter" evidence="8">
    <location>
        <begin position="2"/>
        <end position="237"/>
    </location>
</feature>
<evidence type="ECO:0000313" key="10">
    <source>
        <dbReference type="Proteomes" id="UP000244890"/>
    </source>
</evidence>
<keyword evidence="5" id="KW-0547">Nucleotide-binding</keyword>
<dbReference type="PROSITE" id="PS00211">
    <property type="entry name" value="ABC_TRANSPORTER_1"/>
    <property type="match status" value="1"/>
</dbReference>
<dbReference type="Proteomes" id="UP000244890">
    <property type="component" value="Chromosome"/>
</dbReference>
<sequence>MIEILHLKKSFQTQRVLEDICLKIEKNKVYALLGPSGSGKSTLLRCINLLESPDSGIMKMQDLVIDFAKIHKGDLQKVRKKVGMVFQNYNLFANKTALENITQSLISVHKYSKVEANKIGFKYLDMVGLRERAEYYPSMLSGGQQQRIGIARALAFNPEILLFDEPTSSLDPELVEEVLNVIKMIKDKTMILVTHELNFARKIANEVIFMSEGKILEQSPPETFFNAPKTHRAKLFLQKFNNAI</sequence>
<dbReference type="OrthoDB" id="9814623at2"/>
<dbReference type="InterPro" id="IPR003439">
    <property type="entry name" value="ABC_transporter-like_ATP-bd"/>
</dbReference>
<dbReference type="InterPro" id="IPR003593">
    <property type="entry name" value="AAA+_ATPase"/>
</dbReference>
<dbReference type="GO" id="GO:0005524">
    <property type="term" value="F:ATP binding"/>
    <property type="evidence" value="ECO:0007669"/>
    <property type="project" value="UniProtKB-KW"/>
</dbReference>
<dbReference type="Pfam" id="PF00005">
    <property type="entry name" value="ABC_tran"/>
    <property type="match status" value="1"/>
</dbReference>
<dbReference type="InterPro" id="IPR050086">
    <property type="entry name" value="MetN_ABC_transporter-like"/>
</dbReference>
<reference evidence="9 10" key="1">
    <citation type="submission" date="2017-06" db="EMBL/GenBank/DDBJ databases">
        <title>Complete genome of Helicobacter apodemus.</title>
        <authorList>
            <person name="Cho S."/>
        </authorList>
    </citation>
    <scope>NUCLEOTIDE SEQUENCE [LARGE SCALE GENOMIC DNA]</scope>
    <source>
        <strain evidence="10">SNUVETPUB-15-01</strain>
    </source>
</reference>
<evidence type="ECO:0000256" key="4">
    <source>
        <dbReference type="ARBA" id="ARBA00022475"/>
    </source>
</evidence>
<keyword evidence="7" id="KW-0472">Membrane</keyword>
<dbReference type="InterPro" id="IPR030679">
    <property type="entry name" value="ABC_ATPase_HisP-typ"/>
</dbReference>
<accession>A0A2U8FH07</accession>
<evidence type="ECO:0000256" key="1">
    <source>
        <dbReference type="ARBA" id="ARBA00004202"/>
    </source>
</evidence>
<evidence type="ECO:0000256" key="3">
    <source>
        <dbReference type="ARBA" id="ARBA00022448"/>
    </source>
</evidence>
<dbReference type="GO" id="GO:0015424">
    <property type="term" value="F:ABC-type amino acid transporter activity"/>
    <property type="evidence" value="ECO:0007669"/>
    <property type="project" value="InterPro"/>
</dbReference>
<gene>
    <name evidence="9" type="ORF">CDV25_08715</name>
</gene>